<keyword evidence="5" id="KW-0479">Metal-binding</keyword>
<evidence type="ECO:0000256" key="2">
    <source>
        <dbReference type="ARBA" id="ARBA00005300"/>
    </source>
</evidence>
<dbReference type="PROSITE" id="PS50879">
    <property type="entry name" value="RNASE_H_1"/>
    <property type="match status" value="1"/>
</dbReference>
<keyword evidence="4" id="KW-0540">Nuclease</keyword>
<dbReference type="OrthoDB" id="7634906at2759"/>
<protein>
    <recommendedName>
        <fullName evidence="3">ribonuclease H</fullName>
        <ecNumber evidence="3">3.1.26.4</ecNumber>
    </recommendedName>
</protein>
<dbReference type="Gene3D" id="3.60.10.10">
    <property type="entry name" value="Endonuclease/exonuclease/phosphatase"/>
    <property type="match status" value="1"/>
</dbReference>
<accession>A0A6J8CLL7</accession>
<organism evidence="10 11">
    <name type="scientific">Mytilus coruscus</name>
    <name type="common">Sea mussel</name>
    <dbReference type="NCBI Taxonomy" id="42192"/>
    <lineage>
        <taxon>Eukaryota</taxon>
        <taxon>Metazoa</taxon>
        <taxon>Spiralia</taxon>
        <taxon>Lophotrochozoa</taxon>
        <taxon>Mollusca</taxon>
        <taxon>Bivalvia</taxon>
        <taxon>Autobranchia</taxon>
        <taxon>Pteriomorphia</taxon>
        <taxon>Mytilida</taxon>
        <taxon>Mytiloidea</taxon>
        <taxon>Mytilidae</taxon>
        <taxon>Mytilinae</taxon>
        <taxon>Mytilus</taxon>
    </lineage>
</organism>
<dbReference type="InterPro" id="IPR036691">
    <property type="entry name" value="Endo/exonu/phosph_ase_sf"/>
</dbReference>
<sequence length="924" mass="105771">MEVYIDGVCKNNGKPLAKASYGIFWEPNNIKNINGPVPESYKQTNNTGELYAAVKCLQQIHDNQISNINIKTDSEYLVRGITSDIVYWKSNNWKLKSSGKDVKNKEIWSEIDNLLSNINVSWVHVARDSESHSGELKVLLSTSEEVLNLNDALNCHIDSSNSQFQEIKDKFASLTNTVKAQTSSALTSVQDVVTQTQLIKSEIEINNKAFVNKSNSLWDKLNAVSNEIKSVNLKSSHVNVLTETVTETPNRKREGRISDKIKQINKTTPGTYSNAVKSGLPSSSNKPVSLNRTNLGTHHDTQNPTYMERQRSQINTKYTDREVKSTYPHFLRSSEKKNLFLVGSSTLKKMSPRKMSTEQINTKVKTIRGGRIRDIEDCLIQYISEGKLDCADVIVVHVGTNNVSDGDSVHAIIDYRNLICTVSQSLPRTELVISSILPRPTHYLANRTIYDVNNRLLSLEEQHVEIPDNTLDFLYGDQPNLTLFADHVHTNVAGAKVLSHNIISCVNTLLNLSDCTSETQSNFQSVRSTGRRFIPFNTTTQQQNVFRQTYWRPPNSNAEWITKFESMLTNVDIEDKEIIILGDFNIDLALRKIPAKWSHLKNIFNLSQIVSVPTRVTQTSSTLVDHIYSNEPDNIHFISVPKYSISDHYPVCISHKRGLKSKKKIHEYITFRSTKHFNENDFINHISQCSFDSVLEIDDPEEALLSFLNIFTEVLNHHAPLIKKRVKRLYQNEWMNDEILDSMRKRDFYHKKKDMYSYRLLRNKVKYLIENSKQNYYTNIIEHKKGNSSKLWKHLHTVSGTDNHTSIKIISDCTKKEILEPKSIADVFNAYFTNITDNLNINQNINNSCQNKLDDFISGHVPDNVYFSIPLMSYDFVCLQLKALDESKATDSLLKLQKRQNNFLDEHDYTKPSSELFHECNIVD</sequence>
<dbReference type="InterPro" id="IPR036397">
    <property type="entry name" value="RNaseH_sf"/>
</dbReference>
<dbReference type="SUPFAM" id="SSF56219">
    <property type="entry name" value="DNase I-like"/>
    <property type="match status" value="1"/>
</dbReference>
<evidence type="ECO:0000256" key="3">
    <source>
        <dbReference type="ARBA" id="ARBA00012180"/>
    </source>
</evidence>
<dbReference type="Gene3D" id="3.30.420.10">
    <property type="entry name" value="Ribonuclease H-like superfamily/Ribonuclease H"/>
    <property type="match status" value="1"/>
</dbReference>
<evidence type="ECO:0000256" key="1">
    <source>
        <dbReference type="ARBA" id="ARBA00000077"/>
    </source>
</evidence>
<dbReference type="GO" id="GO:0043137">
    <property type="term" value="P:DNA replication, removal of RNA primer"/>
    <property type="evidence" value="ECO:0007669"/>
    <property type="project" value="TreeGrafter"/>
</dbReference>
<feature type="region of interest" description="Disordered" evidence="8">
    <location>
        <begin position="268"/>
        <end position="288"/>
    </location>
</feature>
<comment type="similarity">
    <text evidence="2">Belongs to the RNase H family.</text>
</comment>
<evidence type="ECO:0000256" key="6">
    <source>
        <dbReference type="ARBA" id="ARBA00022759"/>
    </source>
</evidence>
<dbReference type="PANTHER" id="PTHR10642:SF26">
    <property type="entry name" value="RIBONUCLEASE H1"/>
    <property type="match status" value="1"/>
</dbReference>
<name>A0A6J8CLL7_MYTCO</name>
<dbReference type="EC" id="3.1.26.4" evidence="3"/>
<evidence type="ECO:0000256" key="8">
    <source>
        <dbReference type="SAM" id="MobiDB-lite"/>
    </source>
</evidence>
<evidence type="ECO:0000313" key="11">
    <source>
        <dbReference type="Proteomes" id="UP000507470"/>
    </source>
</evidence>
<dbReference type="GO" id="GO:0004523">
    <property type="term" value="F:RNA-DNA hybrid ribonuclease activity"/>
    <property type="evidence" value="ECO:0007669"/>
    <property type="project" value="UniProtKB-EC"/>
</dbReference>
<evidence type="ECO:0000256" key="7">
    <source>
        <dbReference type="ARBA" id="ARBA00022801"/>
    </source>
</evidence>
<dbReference type="CDD" id="cd00229">
    <property type="entry name" value="SGNH_hydrolase"/>
    <property type="match status" value="1"/>
</dbReference>
<comment type="catalytic activity">
    <reaction evidence="1">
        <text>Endonucleolytic cleavage to 5'-phosphomonoester.</text>
        <dbReference type="EC" id="3.1.26.4"/>
    </reaction>
</comment>
<keyword evidence="7 10" id="KW-0378">Hydrolase</keyword>
<evidence type="ECO:0000256" key="5">
    <source>
        <dbReference type="ARBA" id="ARBA00022723"/>
    </source>
</evidence>
<evidence type="ECO:0000256" key="4">
    <source>
        <dbReference type="ARBA" id="ARBA00022722"/>
    </source>
</evidence>
<dbReference type="InterPro" id="IPR050092">
    <property type="entry name" value="RNase_H"/>
</dbReference>
<dbReference type="GO" id="GO:0046872">
    <property type="term" value="F:metal ion binding"/>
    <property type="evidence" value="ECO:0007669"/>
    <property type="project" value="UniProtKB-KW"/>
</dbReference>
<dbReference type="SUPFAM" id="SSF53098">
    <property type="entry name" value="Ribonuclease H-like"/>
    <property type="match status" value="1"/>
</dbReference>
<dbReference type="Pfam" id="PF00075">
    <property type="entry name" value="RNase_H"/>
    <property type="match status" value="1"/>
</dbReference>
<dbReference type="SUPFAM" id="SSF52266">
    <property type="entry name" value="SGNH hydrolase"/>
    <property type="match status" value="1"/>
</dbReference>
<evidence type="ECO:0000259" key="9">
    <source>
        <dbReference type="PROSITE" id="PS50879"/>
    </source>
</evidence>
<dbReference type="EMBL" id="CACVKT020005598">
    <property type="protein sequence ID" value="CAC5395932.1"/>
    <property type="molecule type" value="Genomic_DNA"/>
</dbReference>
<evidence type="ECO:0000313" key="10">
    <source>
        <dbReference type="EMBL" id="CAC5395932.1"/>
    </source>
</evidence>
<dbReference type="GO" id="GO:0003676">
    <property type="term" value="F:nucleic acid binding"/>
    <property type="evidence" value="ECO:0007669"/>
    <property type="project" value="InterPro"/>
</dbReference>
<dbReference type="InterPro" id="IPR012337">
    <property type="entry name" value="RNaseH-like_sf"/>
</dbReference>
<dbReference type="InterPro" id="IPR036514">
    <property type="entry name" value="SGNH_hydro_sf"/>
</dbReference>
<dbReference type="Gene3D" id="3.40.50.1110">
    <property type="entry name" value="SGNH hydrolase"/>
    <property type="match status" value="1"/>
</dbReference>
<dbReference type="CDD" id="cd09280">
    <property type="entry name" value="RNase_HI_eukaryote_like"/>
    <property type="match status" value="1"/>
</dbReference>
<gene>
    <name evidence="10" type="ORF">MCOR_30549</name>
</gene>
<feature type="domain" description="RNase H type-1" evidence="9">
    <location>
        <begin position="1"/>
        <end position="147"/>
    </location>
</feature>
<dbReference type="InterPro" id="IPR002156">
    <property type="entry name" value="RNaseH_domain"/>
</dbReference>
<dbReference type="Proteomes" id="UP000507470">
    <property type="component" value="Unassembled WGS sequence"/>
</dbReference>
<proteinExistence type="inferred from homology"/>
<dbReference type="PANTHER" id="PTHR10642">
    <property type="entry name" value="RIBONUCLEASE H1"/>
    <property type="match status" value="1"/>
</dbReference>
<reference evidence="10 11" key="1">
    <citation type="submission" date="2020-06" db="EMBL/GenBank/DDBJ databases">
        <authorList>
            <person name="Li R."/>
            <person name="Bekaert M."/>
        </authorList>
    </citation>
    <scope>NUCLEOTIDE SEQUENCE [LARGE SCALE GENOMIC DNA]</scope>
    <source>
        <strain evidence="11">wild</strain>
    </source>
</reference>
<keyword evidence="6" id="KW-0255">Endonuclease</keyword>
<dbReference type="AlphaFoldDB" id="A0A6J8CLL7"/>
<keyword evidence="11" id="KW-1185">Reference proteome</keyword>